<evidence type="ECO:0000259" key="4">
    <source>
        <dbReference type="Pfam" id="PF08541"/>
    </source>
</evidence>
<sequence length="331" mass="33519">MDQGREPKGVAVAASGRSAGAGARIGGLGAYRPETVVVNEQAAACAGVGTDWISRRVGIEERRHAGATETVVAMAVAAGKNALAECGATADDVDAVILATCSLPSPMPNGAASVASGLGCGASAAFDLNAACSGFCHALAVADALIRAGTARGVLVVASERMTDWVTAEDRDTGPIFADGAAAAFVVPSAEPAIFPVAWGSGGTQADLITIPHGTGRMEMQGRKVFRWATTALDPVIRAACERAGLTPVDLRAFVPHQANLRIIEVLSRSVDAPELVTADDVVHAGNTCAASVPLALHALRAARRVSCGDPVLLFGFGAGLTYAAQVVLCP</sequence>
<evidence type="ECO:0000256" key="3">
    <source>
        <dbReference type="ARBA" id="ARBA00023315"/>
    </source>
</evidence>
<dbReference type="SUPFAM" id="SSF53901">
    <property type="entry name" value="Thiolase-like"/>
    <property type="match status" value="1"/>
</dbReference>
<comment type="caution">
    <text evidence="6">The sequence shown here is derived from an EMBL/GenBank/DDBJ whole genome shotgun (WGS) entry which is preliminary data.</text>
</comment>
<dbReference type="Pfam" id="PF08541">
    <property type="entry name" value="ACP_syn_III_C"/>
    <property type="match status" value="1"/>
</dbReference>
<accession>A0A1T3P6J5</accession>
<dbReference type="AlphaFoldDB" id="A0A1T3P6J5"/>
<dbReference type="Proteomes" id="UP000190037">
    <property type="component" value="Unassembled WGS sequence"/>
</dbReference>
<keyword evidence="1" id="KW-0963">Cytoplasm</keyword>
<dbReference type="PANTHER" id="PTHR34069">
    <property type="entry name" value="3-OXOACYL-[ACYL-CARRIER-PROTEIN] SYNTHASE 3"/>
    <property type="match status" value="1"/>
</dbReference>
<organism evidence="6 7">
    <name type="scientific">Embleya scabrispora</name>
    <dbReference type="NCBI Taxonomy" id="159449"/>
    <lineage>
        <taxon>Bacteria</taxon>
        <taxon>Bacillati</taxon>
        <taxon>Actinomycetota</taxon>
        <taxon>Actinomycetes</taxon>
        <taxon>Kitasatosporales</taxon>
        <taxon>Streptomycetaceae</taxon>
        <taxon>Embleya</taxon>
    </lineage>
</organism>
<dbReference type="STRING" id="159449.B4N89_30550"/>
<dbReference type="Gene3D" id="3.40.47.10">
    <property type="match status" value="1"/>
</dbReference>
<evidence type="ECO:0000313" key="6">
    <source>
        <dbReference type="EMBL" id="OPC84684.1"/>
    </source>
</evidence>
<keyword evidence="7" id="KW-1185">Reference proteome</keyword>
<proteinExistence type="predicted"/>
<evidence type="ECO:0000259" key="5">
    <source>
        <dbReference type="Pfam" id="PF08545"/>
    </source>
</evidence>
<evidence type="ECO:0000256" key="1">
    <source>
        <dbReference type="ARBA" id="ARBA00022490"/>
    </source>
</evidence>
<dbReference type="GO" id="GO:0006633">
    <property type="term" value="P:fatty acid biosynthetic process"/>
    <property type="evidence" value="ECO:0007669"/>
    <property type="project" value="InterPro"/>
</dbReference>
<keyword evidence="3" id="KW-0012">Acyltransferase</keyword>
<evidence type="ECO:0000313" key="7">
    <source>
        <dbReference type="Proteomes" id="UP000190037"/>
    </source>
</evidence>
<dbReference type="Pfam" id="PF08545">
    <property type="entry name" value="ACP_syn_III"/>
    <property type="match status" value="1"/>
</dbReference>
<dbReference type="NCBIfam" id="NF006829">
    <property type="entry name" value="PRK09352.1"/>
    <property type="match status" value="1"/>
</dbReference>
<dbReference type="InterPro" id="IPR013751">
    <property type="entry name" value="ACP_syn_III_N"/>
</dbReference>
<reference evidence="6 7" key="1">
    <citation type="submission" date="2017-03" db="EMBL/GenBank/DDBJ databases">
        <title>Draft genome sequence of Streptomyces scabrisporus NF3, endophyte isolated from Amphipterygium adstringens.</title>
        <authorList>
            <person name="Vazquez M."/>
            <person name="Ceapa C.D."/>
            <person name="Rodriguez Luna D."/>
            <person name="Sanchez Esquivel S."/>
        </authorList>
    </citation>
    <scope>NUCLEOTIDE SEQUENCE [LARGE SCALE GENOMIC DNA]</scope>
    <source>
        <strain evidence="6 7">NF3</strain>
    </source>
</reference>
<dbReference type="PANTHER" id="PTHR34069:SF2">
    <property type="entry name" value="BETA-KETOACYL-[ACYL-CARRIER-PROTEIN] SYNTHASE III"/>
    <property type="match status" value="1"/>
</dbReference>
<feature type="domain" description="Beta-ketoacyl-[acyl-carrier-protein] synthase III C-terminal" evidence="4">
    <location>
        <begin position="241"/>
        <end position="328"/>
    </location>
</feature>
<dbReference type="GO" id="GO:0044550">
    <property type="term" value="P:secondary metabolite biosynthetic process"/>
    <property type="evidence" value="ECO:0007669"/>
    <property type="project" value="TreeGrafter"/>
</dbReference>
<evidence type="ECO:0000256" key="2">
    <source>
        <dbReference type="ARBA" id="ARBA00022679"/>
    </source>
</evidence>
<gene>
    <name evidence="6" type="ORF">B4N89_30550</name>
</gene>
<dbReference type="GO" id="GO:0004315">
    <property type="term" value="F:3-oxoacyl-[acyl-carrier-protein] synthase activity"/>
    <property type="evidence" value="ECO:0007669"/>
    <property type="project" value="InterPro"/>
</dbReference>
<dbReference type="EMBL" id="MWQN01000001">
    <property type="protein sequence ID" value="OPC84684.1"/>
    <property type="molecule type" value="Genomic_DNA"/>
</dbReference>
<dbReference type="InterPro" id="IPR013747">
    <property type="entry name" value="ACP_syn_III_C"/>
</dbReference>
<feature type="domain" description="Beta-ketoacyl-[acyl-carrier-protein] synthase III N-terminal" evidence="5">
    <location>
        <begin position="126"/>
        <end position="203"/>
    </location>
</feature>
<name>A0A1T3P6J5_9ACTN</name>
<dbReference type="InterPro" id="IPR016039">
    <property type="entry name" value="Thiolase-like"/>
</dbReference>
<keyword evidence="2" id="KW-0808">Transferase</keyword>
<dbReference type="OrthoDB" id="9815506at2"/>
<dbReference type="CDD" id="cd00830">
    <property type="entry name" value="KAS_III"/>
    <property type="match status" value="1"/>
</dbReference>
<protein>
    <submittedName>
        <fullName evidence="6">3-oxoacyl-ACP synthase</fullName>
    </submittedName>
</protein>